<keyword evidence="1" id="KW-0812">Transmembrane</keyword>
<dbReference type="RefSeq" id="WP_289827012.1">
    <property type="nucleotide sequence ID" value="NZ_JAUEIR010000004.1"/>
</dbReference>
<evidence type="ECO:0000313" key="2">
    <source>
        <dbReference type="EMBL" id="MDN0069162.1"/>
    </source>
</evidence>
<protein>
    <recommendedName>
        <fullName evidence="4">DUF2975 domain-containing protein</fullName>
    </recommendedName>
</protein>
<sequence>MKKTPLIANFVLWAIVTVLCCAFLAWYHLGGSTGESQTIATTAPGRIGVTLAAPVLLYGLGAVIGLLVIIYKRIAISPRIKTGCRIAGVLMLALFVAAAIPVVIGGIEGELALPTVIVVYSAMAAPLLIMAFGVCWAIGCAPVDEKRSDGAA</sequence>
<gene>
    <name evidence="2" type="ORF">QVN40_05510</name>
</gene>
<reference evidence="2" key="2">
    <citation type="submission" date="2023-08" db="EMBL/GenBank/DDBJ databases">
        <title>Identification and characterization of horizontal gene transfer across gut microbiota members of farm animals based on homology search.</title>
        <authorList>
            <person name="Schwarzerova J."/>
            <person name="Nykrynova M."/>
            <person name="Jureckova K."/>
            <person name="Cejkova D."/>
            <person name="Rychlik I."/>
        </authorList>
    </citation>
    <scope>NUCLEOTIDE SEQUENCE</scope>
    <source>
        <strain evidence="2">15_COKtk</strain>
    </source>
</reference>
<feature type="transmembrane region" description="Helical" evidence="1">
    <location>
        <begin position="116"/>
        <end position="138"/>
    </location>
</feature>
<evidence type="ECO:0000256" key="1">
    <source>
        <dbReference type="SAM" id="Phobius"/>
    </source>
</evidence>
<feature type="transmembrane region" description="Helical" evidence="1">
    <location>
        <begin position="7"/>
        <end position="27"/>
    </location>
</feature>
<feature type="transmembrane region" description="Helical" evidence="1">
    <location>
        <begin position="47"/>
        <end position="71"/>
    </location>
</feature>
<dbReference type="Proteomes" id="UP001168505">
    <property type="component" value="Unassembled WGS sequence"/>
</dbReference>
<evidence type="ECO:0000313" key="3">
    <source>
        <dbReference type="Proteomes" id="UP001168505"/>
    </source>
</evidence>
<dbReference type="EMBL" id="JAUEIR010000004">
    <property type="protein sequence ID" value="MDN0069162.1"/>
    <property type="molecule type" value="Genomic_DNA"/>
</dbReference>
<evidence type="ECO:0008006" key="4">
    <source>
        <dbReference type="Google" id="ProtNLM"/>
    </source>
</evidence>
<feature type="transmembrane region" description="Helical" evidence="1">
    <location>
        <begin position="83"/>
        <end position="104"/>
    </location>
</feature>
<keyword evidence="1" id="KW-1133">Transmembrane helix</keyword>
<accession>A0AAW7JQ48</accession>
<comment type="caution">
    <text evidence="2">The sequence shown here is derived from an EMBL/GenBank/DDBJ whole genome shotgun (WGS) entry which is preliminary data.</text>
</comment>
<dbReference type="AlphaFoldDB" id="A0AAW7JQ48"/>
<organism evidence="2 3">
    <name type="scientific">Collinsella ihumii</name>
    <dbReference type="NCBI Taxonomy" id="1720204"/>
    <lineage>
        <taxon>Bacteria</taxon>
        <taxon>Bacillati</taxon>
        <taxon>Actinomycetota</taxon>
        <taxon>Coriobacteriia</taxon>
        <taxon>Coriobacteriales</taxon>
        <taxon>Coriobacteriaceae</taxon>
        <taxon>Collinsella</taxon>
    </lineage>
</organism>
<name>A0AAW7JQ48_9ACTN</name>
<proteinExistence type="predicted"/>
<keyword evidence="1" id="KW-0472">Membrane</keyword>
<reference evidence="2" key="1">
    <citation type="submission" date="2023-06" db="EMBL/GenBank/DDBJ databases">
        <authorList>
            <person name="Zeman M."/>
            <person name="Kubasova T."/>
            <person name="Jahodarova E."/>
            <person name="Nykrynova M."/>
            <person name="Rychlik I."/>
        </authorList>
    </citation>
    <scope>NUCLEOTIDE SEQUENCE</scope>
    <source>
        <strain evidence="2">15_COKtk</strain>
    </source>
</reference>